<dbReference type="EMBL" id="LRFG02000001">
    <property type="protein sequence ID" value="PCO06670.1"/>
    <property type="molecule type" value="Genomic_DNA"/>
</dbReference>
<protein>
    <submittedName>
        <fullName evidence="2">Uncharacterized protein</fullName>
    </submittedName>
</protein>
<name>A0ABX4I444_9GAMM</name>
<organism evidence="2 3">
    <name type="scientific">Microbulbifer flavimaris</name>
    <dbReference type="NCBI Taxonomy" id="1781068"/>
    <lineage>
        <taxon>Bacteria</taxon>
        <taxon>Pseudomonadati</taxon>
        <taxon>Pseudomonadota</taxon>
        <taxon>Gammaproteobacteria</taxon>
        <taxon>Cellvibrionales</taxon>
        <taxon>Microbulbiferaceae</taxon>
        <taxon>Microbulbifer</taxon>
    </lineage>
</organism>
<gene>
    <name evidence="2" type="ORF">AWR36_002645</name>
</gene>
<evidence type="ECO:0000313" key="2">
    <source>
        <dbReference type="EMBL" id="PCO06670.1"/>
    </source>
</evidence>
<proteinExistence type="predicted"/>
<accession>A0ABX4I444</accession>
<dbReference type="RefSeq" id="WP_067080505.1">
    <property type="nucleotide sequence ID" value="NZ_LRFG02000001.1"/>
</dbReference>
<evidence type="ECO:0000256" key="1">
    <source>
        <dbReference type="SAM" id="SignalP"/>
    </source>
</evidence>
<comment type="caution">
    <text evidence="2">The sequence shown here is derived from an EMBL/GenBank/DDBJ whole genome shotgun (WGS) entry which is preliminary data.</text>
</comment>
<keyword evidence="1" id="KW-0732">Signal</keyword>
<keyword evidence="3" id="KW-1185">Reference proteome</keyword>
<evidence type="ECO:0000313" key="3">
    <source>
        <dbReference type="Proteomes" id="UP000218427"/>
    </source>
</evidence>
<feature type="signal peptide" evidence="1">
    <location>
        <begin position="1"/>
        <end position="21"/>
    </location>
</feature>
<feature type="chain" id="PRO_5046443914" evidence="1">
    <location>
        <begin position="22"/>
        <end position="233"/>
    </location>
</feature>
<reference evidence="2" key="1">
    <citation type="submission" date="2017-08" db="EMBL/GenBank/DDBJ databases">
        <title>Microbulbifer marisrubri sp. nov., a halophilic alphaproteobacterium isolated from marine sediment of the Yellow Sea, China.</title>
        <authorList>
            <person name="Zhang G."/>
            <person name="Xiong Q."/>
        </authorList>
    </citation>
    <scope>NUCLEOTIDE SEQUENCE [LARGE SCALE GENOMIC DNA]</scope>
    <source>
        <strain evidence="2">WRN-8</strain>
    </source>
</reference>
<dbReference type="Proteomes" id="UP000218427">
    <property type="component" value="Unassembled WGS sequence"/>
</dbReference>
<sequence>MRKFLVLLALGISAASADSFASCGYDGEVFATGQARDPKSGRLVYCEYHLPAKGAQRRVLYYSPAGHRIAEKQLSEVNSTIPGVAQQDYRHGEQRIVDPGSGRVELRYRENASSDWDVAQLSTAEVEVADAGFDTFVRRNWNALSAGQTVTFGFASPVHGRAIPLRARQVACDGGSGKLCLRVDLDQAFLRMFVSNLYLEYDRDSRRLLLFDGVTNLLDPQGGSQRLRIDYSY</sequence>